<keyword evidence="2" id="KW-1133">Transmembrane helix</keyword>
<feature type="coiled-coil region" evidence="1">
    <location>
        <begin position="218"/>
        <end position="252"/>
    </location>
</feature>
<feature type="domain" description="AprE-like beta-barrel" evidence="3">
    <location>
        <begin position="331"/>
        <end position="389"/>
    </location>
</feature>
<evidence type="ECO:0000256" key="1">
    <source>
        <dbReference type="SAM" id="Coils"/>
    </source>
</evidence>
<protein>
    <submittedName>
        <fullName evidence="4">HlyD family secretion protein</fullName>
    </submittedName>
</protein>
<comment type="caution">
    <text evidence="4">The sequence shown here is derived from an EMBL/GenBank/DDBJ whole genome shotgun (WGS) entry which is preliminary data.</text>
</comment>
<dbReference type="Gene3D" id="2.40.30.170">
    <property type="match status" value="1"/>
</dbReference>
<feature type="transmembrane region" description="Helical" evidence="2">
    <location>
        <begin position="28"/>
        <end position="49"/>
    </location>
</feature>
<dbReference type="PANTHER" id="PTHR30386:SF28">
    <property type="entry name" value="EXPORTED PROTEIN"/>
    <property type="match status" value="1"/>
</dbReference>
<keyword evidence="2" id="KW-0472">Membrane</keyword>
<dbReference type="InterPro" id="IPR058982">
    <property type="entry name" value="Beta-barrel_AprE"/>
</dbReference>
<reference evidence="4" key="1">
    <citation type="submission" date="2023-02" db="EMBL/GenBank/DDBJ databases">
        <title>Genome of Flavobacteriaceae gen. nov. sp. strain F89.</title>
        <authorList>
            <person name="Wang Y."/>
        </authorList>
    </citation>
    <scope>NUCLEOTIDE SEQUENCE</scope>
    <source>
        <strain evidence="4">F89</strain>
    </source>
</reference>
<dbReference type="InterPro" id="IPR050739">
    <property type="entry name" value="MFP"/>
</dbReference>
<gene>
    <name evidence="4" type="ORF">K8352_07175</name>
</gene>
<dbReference type="Pfam" id="PF26002">
    <property type="entry name" value="Beta-barrel_AprE"/>
    <property type="match status" value="1"/>
</dbReference>
<keyword evidence="5" id="KW-1185">Reference proteome</keyword>
<evidence type="ECO:0000313" key="5">
    <source>
        <dbReference type="Proteomes" id="UP001200642"/>
    </source>
</evidence>
<dbReference type="PRINTS" id="PR01490">
    <property type="entry name" value="RTXTOXIND"/>
</dbReference>
<sequence>MKNFNNNGMELWEVNSYLKREPHWIAKWGTAVFFVFFLLVLFFASIFSFNEVVSTQVMVTTTSPPLHILTKQTGRISSVNYFPGDTVQKDAVLGVLENTSETDDVLEIEKNLLSDSVGIKDLENLNRQFPPDLTLGLKILPAYNQFLTSYHRLILYRSLDDKGIQELELKKRTNNKDLAIANKQEEYHSIQRKIILAETSLERYRSLYSKGVVSRQDLELMEVNLLNAEREFRVLNQNLNQLRLEKTTLNRTQDLMYNEEFKKENVFISDFLLARQNLSAAISEWKEEYLLRSPITGRISFFDVWGKYQNVKQGETVFTIVPLIKGHFIGKCKVPIRNSGKVKEGQKVLIKLENYPYREWGLLSGEVQTISEVPSLDDNPGYVVYVKVNGLVTSYGKKLEFRQEMLGNAEILLEKMTLLDRIFYRFRGLWSNARS</sequence>
<evidence type="ECO:0000256" key="2">
    <source>
        <dbReference type="SAM" id="Phobius"/>
    </source>
</evidence>
<dbReference type="RefSeq" id="WP_317901669.1">
    <property type="nucleotide sequence ID" value="NZ_JAIRBC010000008.1"/>
</dbReference>
<dbReference type="EMBL" id="JAIRBC010000008">
    <property type="protein sequence ID" value="MCG2460523.1"/>
    <property type="molecule type" value="Genomic_DNA"/>
</dbReference>
<keyword evidence="2" id="KW-0812">Transmembrane</keyword>
<accession>A0AAE3ET78</accession>
<evidence type="ECO:0000259" key="3">
    <source>
        <dbReference type="Pfam" id="PF26002"/>
    </source>
</evidence>
<keyword evidence="1" id="KW-0175">Coiled coil</keyword>
<dbReference type="AlphaFoldDB" id="A0AAE3ET78"/>
<dbReference type="PANTHER" id="PTHR30386">
    <property type="entry name" value="MEMBRANE FUSION SUBUNIT OF EMRAB-TOLC MULTIDRUG EFFLUX PUMP"/>
    <property type="match status" value="1"/>
</dbReference>
<proteinExistence type="predicted"/>
<organism evidence="4 5">
    <name type="scientific">Cerina litoralis</name>
    <dbReference type="NCBI Taxonomy" id="2874477"/>
    <lineage>
        <taxon>Bacteria</taxon>
        <taxon>Pseudomonadati</taxon>
        <taxon>Bacteroidota</taxon>
        <taxon>Flavobacteriia</taxon>
        <taxon>Flavobacteriales</taxon>
        <taxon>Flavobacteriaceae</taxon>
        <taxon>Cerina</taxon>
    </lineage>
</organism>
<evidence type="ECO:0000313" key="4">
    <source>
        <dbReference type="EMBL" id="MCG2460523.1"/>
    </source>
</evidence>
<name>A0AAE3ET78_9FLAO</name>
<dbReference type="Proteomes" id="UP001200642">
    <property type="component" value="Unassembled WGS sequence"/>
</dbReference>